<reference evidence="2 3" key="1">
    <citation type="submission" date="2014-02" db="EMBL/GenBank/DDBJ databases">
        <title>Vibrio fortis Dalian14 Genome Sequencing.</title>
        <authorList>
            <person name="Wang Y."/>
            <person name="Song L."/>
            <person name="Liu G."/>
            <person name="Ding J."/>
        </authorList>
    </citation>
    <scope>NUCLEOTIDE SEQUENCE [LARGE SCALE GENOMIC DNA]</scope>
    <source>
        <strain evidence="2 3">Dalian14</strain>
    </source>
</reference>
<feature type="transmembrane region" description="Helical" evidence="1">
    <location>
        <begin position="34"/>
        <end position="62"/>
    </location>
</feature>
<dbReference type="STRING" id="212667.VFDL14_22105"/>
<sequence>MTPFVLSQILVAIAICFDLMSFQFKERKKIVTCLFFAGTLISSHFILLEQWTAASLMLIATVRYLASVFSTSAKLKYLFCGASIISTSVTYTGLVSVVSCVASLFQTVAAFNKDDRRLRELMIIGTALWLIHNYMVGSPTAVVMEVLFISSNLIGYYRYYIKGVALA</sequence>
<name>A0A066USF2_9VIBR</name>
<dbReference type="RefSeq" id="WP_032550687.1">
    <property type="nucleotide sequence ID" value="NZ_JFFR01000013.1"/>
</dbReference>
<dbReference type="OrthoDB" id="7858522at2"/>
<dbReference type="AlphaFoldDB" id="A0A066USF2"/>
<dbReference type="InterPro" id="IPR019629">
    <property type="entry name" value="Uncharacterised_HI1736/YgjV"/>
</dbReference>
<keyword evidence="1" id="KW-0472">Membrane</keyword>
<accession>A0A066USF2</accession>
<dbReference type="EMBL" id="JFFR01000013">
    <property type="protein sequence ID" value="KDN28822.1"/>
    <property type="molecule type" value="Genomic_DNA"/>
</dbReference>
<comment type="caution">
    <text evidence="2">The sequence shown here is derived from an EMBL/GenBank/DDBJ whole genome shotgun (WGS) entry which is preliminary data.</text>
</comment>
<keyword evidence="1" id="KW-0812">Transmembrane</keyword>
<dbReference type="InterPro" id="IPR026267">
    <property type="entry name" value="YgjV"/>
</dbReference>
<protein>
    <submittedName>
        <fullName evidence="2">Membrane protein</fullName>
    </submittedName>
</protein>
<proteinExistence type="predicted"/>
<keyword evidence="1" id="KW-1133">Transmembrane helix</keyword>
<gene>
    <name evidence="2" type="ORF">VFDL14_22105</name>
</gene>
<organism evidence="2 3">
    <name type="scientific">Vibrio fortis</name>
    <dbReference type="NCBI Taxonomy" id="212667"/>
    <lineage>
        <taxon>Bacteria</taxon>
        <taxon>Pseudomonadati</taxon>
        <taxon>Pseudomonadota</taxon>
        <taxon>Gammaproteobacteria</taxon>
        <taxon>Vibrionales</taxon>
        <taxon>Vibrionaceae</taxon>
        <taxon>Vibrio</taxon>
    </lineage>
</organism>
<feature type="transmembrane region" description="Helical" evidence="1">
    <location>
        <begin position="6"/>
        <end position="22"/>
    </location>
</feature>
<evidence type="ECO:0000256" key="1">
    <source>
        <dbReference type="SAM" id="Phobius"/>
    </source>
</evidence>
<dbReference type="Proteomes" id="UP000027219">
    <property type="component" value="Unassembled WGS sequence"/>
</dbReference>
<feature type="transmembrane region" description="Helical" evidence="1">
    <location>
        <begin position="82"/>
        <end position="105"/>
    </location>
</feature>
<dbReference type="Pfam" id="PF10688">
    <property type="entry name" value="Imp-YgjV"/>
    <property type="match status" value="1"/>
</dbReference>
<keyword evidence="3" id="KW-1185">Reference proteome</keyword>
<dbReference type="PIRSF" id="PIRSF011443">
    <property type="entry name" value="YgjV"/>
    <property type="match status" value="1"/>
</dbReference>
<evidence type="ECO:0000313" key="3">
    <source>
        <dbReference type="Proteomes" id="UP000027219"/>
    </source>
</evidence>
<evidence type="ECO:0000313" key="2">
    <source>
        <dbReference type="EMBL" id="KDN28822.1"/>
    </source>
</evidence>